<evidence type="ECO:0000256" key="5">
    <source>
        <dbReference type="ARBA" id="ARBA00022475"/>
    </source>
</evidence>
<evidence type="ECO:0000256" key="1">
    <source>
        <dbReference type="ARBA" id="ARBA00003019"/>
    </source>
</evidence>
<evidence type="ECO:0000313" key="14">
    <source>
        <dbReference type="Proteomes" id="UP000030762"/>
    </source>
</evidence>
<dbReference type="GO" id="GO:0006811">
    <property type="term" value="P:monoatomic ion transport"/>
    <property type="evidence" value="ECO:0007669"/>
    <property type="project" value="UniProtKB-KW"/>
</dbReference>
<dbReference type="OrthoDB" id="263957at2759"/>
<feature type="transmembrane region" description="Helical" evidence="12">
    <location>
        <begin position="337"/>
        <end position="358"/>
    </location>
</feature>
<keyword evidence="8" id="KW-0406">Ion transport</keyword>
<evidence type="ECO:0000256" key="7">
    <source>
        <dbReference type="ARBA" id="ARBA00022989"/>
    </source>
</evidence>
<dbReference type="SUPFAM" id="SSF103473">
    <property type="entry name" value="MFS general substrate transporter"/>
    <property type="match status" value="1"/>
</dbReference>
<evidence type="ECO:0000256" key="6">
    <source>
        <dbReference type="ARBA" id="ARBA00022692"/>
    </source>
</evidence>
<name>T0QEE6_SAPDV</name>
<evidence type="ECO:0000256" key="10">
    <source>
        <dbReference type="ARBA" id="ARBA00030646"/>
    </source>
</evidence>
<feature type="transmembrane region" description="Helical" evidence="12">
    <location>
        <begin position="275"/>
        <end position="296"/>
    </location>
</feature>
<dbReference type="PANTHER" id="PTHR23516">
    <property type="entry name" value="SAM (S-ADENOSYL METHIONINE) TRANSPORTER"/>
    <property type="match status" value="1"/>
</dbReference>
<evidence type="ECO:0000256" key="9">
    <source>
        <dbReference type="ARBA" id="ARBA00023136"/>
    </source>
</evidence>
<evidence type="ECO:0000256" key="4">
    <source>
        <dbReference type="ARBA" id="ARBA00022448"/>
    </source>
</evidence>
<reference evidence="13 14" key="1">
    <citation type="submission" date="2012-04" db="EMBL/GenBank/DDBJ databases">
        <title>The Genome Sequence of Saprolegnia declina VS20.</title>
        <authorList>
            <consortium name="The Broad Institute Genome Sequencing Platform"/>
            <person name="Russ C."/>
            <person name="Nusbaum C."/>
            <person name="Tyler B."/>
            <person name="van West P."/>
            <person name="Dieguez-Uribeondo J."/>
            <person name="de Bruijn I."/>
            <person name="Tripathy S."/>
            <person name="Jiang R."/>
            <person name="Young S.K."/>
            <person name="Zeng Q."/>
            <person name="Gargeya S."/>
            <person name="Fitzgerald M."/>
            <person name="Haas B."/>
            <person name="Abouelleil A."/>
            <person name="Alvarado L."/>
            <person name="Arachchi H.M."/>
            <person name="Berlin A."/>
            <person name="Chapman S.B."/>
            <person name="Goldberg J."/>
            <person name="Griggs A."/>
            <person name="Gujja S."/>
            <person name="Hansen M."/>
            <person name="Howarth C."/>
            <person name="Imamovic A."/>
            <person name="Larimer J."/>
            <person name="McCowen C."/>
            <person name="Montmayeur A."/>
            <person name="Murphy C."/>
            <person name="Neiman D."/>
            <person name="Pearson M."/>
            <person name="Priest M."/>
            <person name="Roberts A."/>
            <person name="Saif S."/>
            <person name="Shea T."/>
            <person name="Sisk P."/>
            <person name="Sykes S."/>
            <person name="Wortman J."/>
            <person name="Nusbaum C."/>
            <person name="Birren B."/>
        </authorList>
    </citation>
    <scope>NUCLEOTIDE SEQUENCE [LARGE SCALE GENOMIC DNA]</scope>
    <source>
        <strain evidence="13 14">VS20</strain>
    </source>
</reference>
<dbReference type="GeneID" id="19947111"/>
<evidence type="ECO:0000313" key="13">
    <source>
        <dbReference type="EMBL" id="EQC36279.1"/>
    </source>
</evidence>
<gene>
    <name evidence="13" type="ORF">SDRG_06384</name>
</gene>
<dbReference type="Pfam" id="PF05631">
    <property type="entry name" value="MFS_5"/>
    <property type="match status" value="1"/>
</dbReference>
<proteinExistence type="predicted"/>
<keyword evidence="6 12" id="KW-0812">Transmembrane</keyword>
<dbReference type="InterPro" id="IPR036259">
    <property type="entry name" value="MFS_trans_sf"/>
</dbReference>
<evidence type="ECO:0000256" key="3">
    <source>
        <dbReference type="ARBA" id="ARBA00021242"/>
    </source>
</evidence>
<protein>
    <recommendedName>
        <fullName evidence="3">Molybdate-anion transporter</fullName>
    </recommendedName>
    <alternativeName>
        <fullName evidence="10">Major facilitator superfamily domain-containing protein 5</fullName>
    </alternativeName>
    <alternativeName>
        <fullName evidence="11">Molybdate transporter 2 homolog</fullName>
    </alternativeName>
</protein>
<feature type="transmembrane region" description="Helical" evidence="12">
    <location>
        <begin position="172"/>
        <end position="195"/>
    </location>
</feature>
<dbReference type="CDD" id="cd17487">
    <property type="entry name" value="MFS_MFSD5_like"/>
    <property type="match status" value="1"/>
</dbReference>
<dbReference type="AlphaFoldDB" id="T0QEE6"/>
<comment type="function">
    <text evidence="1">Mediates high-affinity intracellular uptake of the rare oligo-element molybdenum.</text>
</comment>
<dbReference type="InParanoid" id="T0QEE6"/>
<dbReference type="VEuPathDB" id="FungiDB:SDRG_06384"/>
<keyword evidence="14" id="KW-1185">Reference proteome</keyword>
<comment type="subcellular location">
    <subcellularLocation>
        <location evidence="2">Cell membrane</location>
        <topology evidence="2">Multi-pass membrane protein</topology>
    </subcellularLocation>
</comment>
<keyword evidence="9 12" id="KW-0472">Membrane</keyword>
<organism evidence="13 14">
    <name type="scientific">Saprolegnia diclina (strain VS20)</name>
    <dbReference type="NCBI Taxonomy" id="1156394"/>
    <lineage>
        <taxon>Eukaryota</taxon>
        <taxon>Sar</taxon>
        <taxon>Stramenopiles</taxon>
        <taxon>Oomycota</taxon>
        <taxon>Saprolegniomycetes</taxon>
        <taxon>Saprolegniales</taxon>
        <taxon>Saprolegniaceae</taxon>
        <taxon>Saprolegnia</taxon>
    </lineage>
</organism>
<evidence type="ECO:0000256" key="2">
    <source>
        <dbReference type="ARBA" id="ARBA00004651"/>
    </source>
</evidence>
<accession>T0QEE6</accession>
<sequence>MLEAASWPTWASYPCIGLGAALACVHVVSAWRQQSVADARPPGFAAFQREYLGVHGLVMFADWLQGPNMYTLYQSYGMDVGKLFMLGFLSSAVASSFVGRYVDLYGRKRACLVYVALELVINALEHVPHFGLLALGRVLGGLSTALLFSAFESWMVTEHRKRHFPERLLSSTFALASEISGLVAIVAGLVAQVAADMFGDIAPFQVALVVTFLAGLCIRRWPENVDAPTTSSSSVALASIPSVVTADMLRIGLAASLYEGAMYNFVFLWVPSLQAITSTLPTGLVFASFMLCIALGGKLFAVAQDMQLHAVLVATMLALISSACLATPAVTSELPPVFAAFLLFEVCVGAFFPCSATLRAQYFGDARLSTVLSLFRLPTNVLVIVGTALAETTPDTTIFAACSGVLAVAGYCVSRVQVVQPKVE</sequence>
<feature type="transmembrane region" description="Helical" evidence="12">
    <location>
        <begin position="370"/>
        <end position="390"/>
    </location>
</feature>
<evidence type="ECO:0000256" key="12">
    <source>
        <dbReference type="SAM" id="Phobius"/>
    </source>
</evidence>
<feature type="transmembrane region" description="Helical" evidence="12">
    <location>
        <begin position="308"/>
        <end position="331"/>
    </location>
</feature>
<feature type="transmembrane region" description="Helical" evidence="12">
    <location>
        <begin position="83"/>
        <end position="102"/>
    </location>
</feature>
<evidence type="ECO:0000256" key="8">
    <source>
        <dbReference type="ARBA" id="ARBA00023065"/>
    </source>
</evidence>
<dbReference type="InterPro" id="IPR008509">
    <property type="entry name" value="MOT2/MFSD5"/>
</dbReference>
<dbReference type="PANTHER" id="PTHR23516:SF1">
    <property type="entry name" value="MOLYBDATE-ANION TRANSPORTER"/>
    <property type="match status" value="1"/>
</dbReference>
<dbReference type="Gene3D" id="1.20.1250.20">
    <property type="entry name" value="MFS general substrate transporter like domains"/>
    <property type="match status" value="1"/>
</dbReference>
<dbReference type="GO" id="GO:0015098">
    <property type="term" value="F:molybdate ion transmembrane transporter activity"/>
    <property type="evidence" value="ECO:0007669"/>
    <property type="project" value="InterPro"/>
</dbReference>
<keyword evidence="4" id="KW-0813">Transport</keyword>
<feature type="transmembrane region" description="Helical" evidence="12">
    <location>
        <begin position="396"/>
        <end position="414"/>
    </location>
</feature>
<dbReference type="OMA" id="VFMWVPT"/>
<dbReference type="EMBL" id="JH767148">
    <property type="protein sequence ID" value="EQC36279.1"/>
    <property type="molecule type" value="Genomic_DNA"/>
</dbReference>
<feature type="transmembrane region" description="Helical" evidence="12">
    <location>
        <begin position="201"/>
        <end position="222"/>
    </location>
</feature>
<keyword evidence="7 12" id="KW-1133">Transmembrane helix</keyword>
<dbReference type="RefSeq" id="XP_008610385.1">
    <property type="nucleotide sequence ID" value="XM_008612163.1"/>
</dbReference>
<dbReference type="Proteomes" id="UP000030762">
    <property type="component" value="Unassembled WGS sequence"/>
</dbReference>
<evidence type="ECO:0000256" key="11">
    <source>
        <dbReference type="ARBA" id="ARBA00032555"/>
    </source>
</evidence>
<dbReference type="GO" id="GO:0005886">
    <property type="term" value="C:plasma membrane"/>
    <property type="evidence" value="ECO:0007669"/>
    <property type="project" value="UniProtKB-SubCell"/>
</dbReference>
<feature type="transmembrane region" description="Helical" evidence="12">
    <location>
        <begin position="130"/>
        <end position="151"/>
    </location>
</feature>
<keyword evidence="5" id="KW-1003">Cell membrane</keyword>
<dbReference type="eggNOG" id="KOG4332">
    <property type="taxonomic scope" value="Eukaryota"/>
</dbReference>